<dbReference type="EMBL" id="DVLF01000143">
    <property type="protein sequence ID" value="HIT50278.1"/>
    <property type="molecule type" value="Genomic_DNA"/>
</dbReference>
<gene>
    <name evidence="1" type="ORF">IAD46_04550</name>
</gene>
<proteinExistence type="predicted"/>
<evidence type="ECO:0000313" key="1">
    <source>
        <dbReference type="EMBL" id="HIT50278.1"/>
    </source>
</evidence>
<reference evidence="1" key="1">
    <citation type="submission" date="2020-10" db="EMBL/GenBank/DDBJ databases">
        <authorList>
            <person name="Gilroy R."/>
        </authorList>
    </citation>
    <scope>NUCLEOTIDE SEQUENCE</scope>
    <source>
        <strain evidence="1">ChiW17-6978</strain>
    </source>
</reference>
<accession>A0A9D1GRR1</accession>
<organism evidence="1 2">
    <name type="scientific">Candidatus Pelethenecus faecipullorum</name>
    <dbReference type="NCBI Taxonomy" id="2840900"/>
    <lineage>
        <taxon>Bacteria</taxon>
        <taxon>Bacillati</taxon>
        <taxon>Mycoplasmatota</taxon>
        <taxon>Mollicutes</taxon>
        <taxon>Candidatus Pelethenecus</taxon>
    </lineage>
</organism>
<comment type="caution">
    <text evidence="1">The sequence shown here is derived from an EMBL/GenBank/DDBJ whole genome shotgun (WGS) entry which is preliminary data.</text>
</comment>
<protein>
    <submittedName>
        <fullName evidence="1">Uncharacterized protein</fullName>
    </submittedName>
</protein>
<evidence type="ECO:0000313" key="2">
    <source>
        <dbReference type="Proteomes" id="UP000886758"/>
    </source>
</evidence>
<dbReference type="Proteomes" id="UP000886758">
    <property type="component" value="Unassembled WGS sequence"/>
</dbReference>
<reference evidence="1" key="2">
    <citation type="journal article" date="2021" name="PeerJ">
        <title>Extensive microbial diversity within the chicken gut microbiome revealed by metagenomics and culture.</title>
        <authorList>
            <person name="Gilroy R."/>
            <person name="Ravi A."/>
            <person name="Getino M."/>
            <person name="Pursley I."/>
            <person name="Horton D.L."/>
            <person name="Alikhan N.F."/>
            <person name="Baker D."/>
            <person name="Gharbi K."/>
            <person name="Hall N."/>
            <person name="Watson M."/>
            <person name="Adriaenssens E.M."/>
            <person name="Foster-Nyarko E."/>
            <person name="Jarju S."/>
            <person name="Secka A."/>
            <person name="Antonio M."/>
            <person name="Oren A."/>
            <person name="Chaudhuri R.R."/>
            <person name="La Ragione R."/>
            <person name="Hildebrand F."/>
            <person name="Pallen M.J."/>
        </authorList>
    </citation>
    <scope>NUCLEOTIDE SEQUENCE</scope>
    <source>
        <strain evidence="1">ChiW17-6978</strain>
    </source>
</reference>
<sequence length="1335" mass="151130">QMDATVTVGFFENQLTVDFQYADGYLYLTAFEQTIKFPLAALPKLLEQMTDSQKRFDVVSDDTVLDAILDSVTIIDHTISLSLKDLFPQLASLSLSLFMLEQNQLKIELVSDSFFAFTAMLSASNQTTVDLPKENVLELSESDILQLVADIKNIITKLENSDGLSVDLSVNIGDLTVKGTVIVTKTQEIRLSLVLVTETQSLPFELIYQNQKTYLKIGDLKMVFTAEDFAVISETIKEMLAVYLPSDEDKTDVDTFLKDVLNSLVIHLERQEDSLELVLDVLQIKQALDVAITVTEDGIKLNGTVAQKIAFSIGLKYEVDRLPQLDPNEYLAVSNLVALFENLETGLSSSGEFFIKVASYKVVLPYTMNLRFDLIELLKGVPVFEALELELVIRSTYYEPIYLRITNGFLYLDSMDTKYQYELPVYRLKQEWDLSTSAPQTDAMFDLIDGLLEAFSSILITSQPTKLEMVLESGSALSPLLDSINDALTNALQIDFEIKTVLFAMELKEEEADFTVSLDMCVMDMNVSMQLQAQTTALEAGKAVVNLSEEEKAQYVLTTDFTDHPFAVRVLDLLKMVQTIASLPFAEQYDELGNLVGKGQKFGIDIPLQSSSSLVKSLSVSGTLGVYVNTTSLNDLAKNIMLSADIDILGTAILNIQIKIKVQLYYVGDGFLYLKVDGTIAGIAFDIANMVIDLEAMIKDGLSSDSQTESILYLNDFLNELINGFTTTQTENEVSLTLSSEATKVIHKIWRQLVDLVHQEIDGLDLGSFGSILDLGDLIDSIDNFNMDVNAFVLKCISKDGVLDRLVVTLSGYKHNTYEETSLPITITALGALEIDHFDLYIESAKTYANVCLAMRTAKAKVDELGDFEYTEEYYQKALSVLDYLQNEMIASLTEEEIAILNASYSNTSVAEAVLKYEQLKQDEQQIKEILATDVALVDKDSVFACYDSFVYFSSNGLVLTEEEVLTFERLYQSFAEEELRDYAGQIEAFEQISQLDFENDYETALNYRNQLFDLYDIYLSLSVSYQAVLEQFYPEQYAYLMKLTTDYENAYQAYLEPLVHDFIGEEKTKEEAQIAYDLFDMDALSKLSLIENEHPLLDQLNAFVYKTYLESFDLKINAILRQSAKSEFVATIPLLEEEYATFSSSFQLLLTADMDELHSMLEASKQLYKKEIESLNLLEEFQVQSTMAYTKKILLVPSDEQRFYDFASLVLDETHQALAQKAIMYYEMGQFIDRTSLGLDSAYYQAWEIIYYSYSFILKVTDEQTSKEELQQFVLELETHVYNAYTFETYRYFFKDYTMLKTTESVSYGSLFENASADSYAGIIWQQYQNRIQA</sequence>
<feature type="non-terminal residue" evidence="1">
    <location>
        <position position="1"/>
    </location>
</feature>
<name>A0A9D1GRR1_9MOLU</name>